<evidence type="ECO:0000313" key="2">
    <source>
        <dbReference type="EMBL" id="KAK5118422.1"/>
    </source>
</evidence>
<dbReference type="Proteomes" id="UP001310890">
    <property type="component" value="Unassembled WGS sequence"/>
</dbReference>
<protein>
    <submittedName>
        <fullName evidence="2">Uncharacterized protein</fullName>
    </submittedName>
</protein>
<feature type="region of interest" description="Disordered" evidence="1">
    <location>
        <begin position="1"/>
        <end position="24"/>
    </location>
</feature>
<comment type="caution">
    <text evidence="2">The sequence shown here is derived from an EMBL/GenBank/DDBJ whole genome shotgun (WGS) entry which is preliminary data.</text>
</comment>
<evidence type="ECO:0000313" key="3">
    <source>
        <dbReference type="Proteomes" id="UP001310890"/>
    </source>
</evidence>
<name>A0AAN7TQP1_9PEZI</name>
<accession>A0AAN7TQP1</accession>
<gene>
    <name evidence="2" type="ORF">LTR62_002936</name>
</gene>
<reference evidence="2" key="1">
    <citation type="submission" date="2023-08" db="EMBL/GenBank/DDBJ databases">
        <title>Black Yeasts Isolated from many extreme environments.</title>
        <authorList>
            <person name="Coleine C."/>
            <person name="Stajich J.E."/>
            <person name="Selbmann L."/>
        </authorList>
    </citation>
    <scope>NUCLEOTIDE SEQUENCE</scope>
    <source>
        <strain evidence="2">CCFEE 5401</strain>
    </source>
</reference>
<dbReference type="AlphaFoldDB" id="A0AAN7TQP1"/>
<evidence type="ECO:0000256" key="1">
    <source>
        <dbReference type="SAM" id="MobiDB-lite"/>
    </source>
</evidence>
<dbReference type="EMBL" id="JAVRRL010000002">
    <property type="protein sequence ID" value="KAK5118422.1"/>
    <property type="molecule type" value="Genomic_DNA"/>
</dbReference>
<proteinExistence type="predicted"/>
<organism evidence="2 3">
    <name type="scientific">Meristemomyces frigidus</name>
    <dbReference type="NCBI Taxonomy" id="1508187"/>
    <lineage>
        <taxon>Eukaryota</taxon>
        <taxon>Fungi</taxon>
        <taxon>Dikarya</taxon>
        <taxon>Ascomycota</taxon>
        <taxon>Pezizomycotina</taxon>
        <taxon>Dothideomycetes</taxon>
        <taxon>Dothideomycetidae</taxon>
        <taxon>Mycosphaerellales</taxon>
        <taxon>Teratosphaeriaceae</taxon>
        <taxon>Meristemomyces</taxon>
    </lineage>
</organism>
<sequence length="305" mass="33654">MDHLSSAGHPSRRPRRTGDYGMDNFSYDESHVSRFLMPQGLSERLPPNLREKTHDWQKAGAALCTTLDRIQESYETAREAAYPGNPRTFPRRTSFQAVMGAEPTPMHSPTCTSPPHAFPTLIPAPTLGKLTLSATATATAATAKQEIGMESPPYTPFDSFTSRTPTHGATTAQNTANHLPDLARLTHELSPLALTAPGQAFNEITWHHYTARFGEELHDCHEALQRVKGFSRMIEILLREMQGVLTPGVKLVFVEYRGWFEGVGVVVKELEERVARLECPGLEEVVGKRARGGPLMLEGEAATLL</sequence>